<dbReference type="SUPFAM" id="SSF49777">
    <property type="entry name" value="PEBP-like"/>
    <property type="match status" value="1"/>
</dbReference>
<dbReference type="CDD" id="cd00431">
    <property type="entry name" value="cysteine_hydrolases"/>
    <property type="match status" value="1"/>
</dbReference>
<feature type="domain" description="Isochorismatase-like" evidence="2">
    <location>
        <begin position="77"/>
        <end position="280"/>
    </location>
</feature>
<evidence type="ECO:0000313" key="3">
    <source>
        <dbReference type="EMBL" id="KAF2088223.1"/>
    </source>
</evidence>
<dbReference type="CDD" id="cd00866">
    <property type="entry name" value="PEBP_euk"/>
    <property type="match status" value="1"/>
</dbReference>
<dbReference type="OrthoDB" id="167809at2759"/>
<accession>A0A9P4HYI2</accession>
<dbReference type="GO" id="GO:0030414">
    <property type="term" value="F:peptidase inhibitor activity"/>
    <property type="evidence" value="ECO:0007669"/>
    <property type="project" value="TreeGrafter"/>
</dbReference>
<dbReference type="AlphaFoldDB" id="A0A9P4HYI2"/>
<dbReference type="InterPro" id="IPR000868">
    <property type="entry name" value="Isochorismatase-like_dom"/>
</dbReference>
<dbReference type="Pfam" id="PF00857">
    <property type="entry name" value="Isochorismatase"/>
    <property type="match status" value="1"/>
</dbReference>
<dbReference type="SUPFAM" id="SSF52499">
    <property type="entry name" value="Isochorismatase-like hydrolases"/>
    <property type="match status" value="1"/>
</dbReference>
<dbReference type="Gene3D" id="3.40.50.850">
    <property type="entry name" value="Isochorismatase-like"/>
    <property type="match status" value="1"/>
</dbReference>
<reference evidence="3" key="1">
    <citation type="journal article" date="2020" name="Stud. Mycol.">
        <title>101 Dothideomycetes genomes: a test case for predicting lifestyles and emergence of pathogens.</title>
        <authorList>
            <person name="Haridas S."/>
            <person name="Albert R."/>
            <person name="Binder M."/>
            <person name="Bloem J."/>
            <person name="Labutti K."/>
            <person name="Salamov A."/>
            <person name="Andreopoulos B."/>
            <person name="Baker S."/>
            <person name="Barry K."/>
            <person name="Bills G."/>
            <person name="Bluhm B."/>
            <person name="Cannon C."/>
            <person name="Castanera R."/>
            <person name="Culley D."/>
            <person name="Daum C."/>
            <person name="Ezra D."/>
            <person name="Gonzalez J."/>
            <person name="Henrissat B."/>
            <person name="Kuo A."/>
            <person name="Liang C."/>
            <person name="Lipzen A."/>
            <person name="Lutzoni F."/>
            <person name="Magnuson J."/>
            <person name="Mondo S."/>
            <person name="Nolan M."/>
            <person name="Ohm R."/>
            <person name="Pangilinan J."/>
            <person name="Park H.-J."/>
            <person name="Ramirez L."/>
            <person name="Alfaro M."/>
            <person name="Sun H."/>
            <person name="Tritt A."/>
            <person name="Yoshinaga Y."/>
            <person name="Zwiers L.-H."/>
            <person name="Turgeon B."/>
            <person name="Goodwin S."/>
            <person name="Spatafora J."/>
            <person name="Crous P."/>
            <person name="Grigoriev I."/>
        </authorList>
    </citation>
    <scope>NUCLEOTIDE SEQUENCE</scope>
    <source>
        <strain evidence="3">CBS 121410</strain>
    </source>
</reference>
<dbReference type="InterPro" id="IPR036610">
    <property type="entry name" value="PEBP-like_sf"/>
</dbReference>
<dbReference type="InterPro" id="IPR036380">
    <property type="entry name" value="Isochorismatase-like_sf"/>
</dbReference>
<dbReference type="GO" id="GO:0005543">
    <property type="term" value="F:phospholipid binding"/>
    <property type="evidence" value="ECO:0007669"/>
    <property type="project" value="TreeGrafter"/>
</dbReference>
<organism evidence="3 4">
    <name type="scientific">Saccharata proteae CBS 121410</name>
    <dbReference type="NCBI Taxonomy" id="1314787"/>
    <lineage>
        <taxon>Eukaryota</taxon>
        <taxon>Fungi</taxon>
        <taxon>Dikarya</taxon>
        <taxon>Ascomycota</taxon>
        <taxon>Pezizomycotina</taxon>
        <taxon>Dothideomycetes</taxon>
        <taxon>Dothideomycetes incertae sedis</taxon>
        <taxon>Botryosphaeriales</taxon>
        <taxon>Saccharataceae</taxon>
        <taxon>Saccharata</taxon>
    </lineage>
</organism>
<evidence type="ECO:0000259" key="2">
    <source>
        <dbReference type="Pfam" id="PF00857"/>
    </source>
</evidence>
<evidence type="ECO:0000256" key="1">
    <source>
        <dbReference type="ARBA" id="ARBA00006336"/>
    </source>
</evidence>
<gene>
    <name evidence="3" type="ORF">K490DRAFT_40288</name>
</gene>
<name>A0A9P4HYI2_9PEZI</name>
<comment type="caution">
    <text evidence="3">The sequence shown here is derived from an EMBL/GenBank/DDBJ whole genome shotgun (WGS) entry which is preliminary data.</text>
</comment>
<proteinExistence type="inferred from homology"/>
<dbReference type="Pfam" id="PF01161">
    <property type="entry name" value="PBP"/>
    <property type="match status" value="1"/>
</dbReference>
<dbReference type="InterPro" id="IPR035810">
    <property type="entry name" value="PEBP_euk"/>
</dbReference>
<protein>
    <submittedName>
        <fullName evidence="3">PEBP-like protein</fullName>
    </submittedName>
</protein>
<comment type="similarity">
    <text evidence="1">Belongs to the isochorismatase family.</text>
</comment>
<sequence>MAPSAIEVVEQEIVVKEKHVVQPPWSEPVPFGGDDQWLYIPETKRFDLSRGSQRKLVIDADDGIRYHRGVMVDPEKTVLIVVDMQNYFIHPACHQHAPGLAAVEPTLRVIERCRQENIQVCWLNWGIDEHELRIMPPAVQRGFNRNFIQSRGYGWHVGLGAQLPDGQGRCLFKGTWNADLFEPFKAVATKHDLFFDKSRMSGLWSPDLPLHRYLRESGKKTLLFAGVNTDQCLLGTLTDAYSWGWDNILLSDCSGTMTGPEAQAIADYNIATNMGFVSDSQAFLNAETQADEYESLFHEYESLLCEARVQRRAHYMAVIDDFIPSLSLDVVWPSNKTASLGNVVKPKKVQDAPKIAVHDESTTASGGPCTQNMQYTVALTDPDAPSRDNPKWSEMCHWIATNVALTSSGVGCDQPVGHLGDLEDIVEYKPPGPPPKTGKHRYVFLVFAPLNSTSVPLNLTKPDDRQHWGGEEGHGVKDWAKENGLVPVAANFIYSKNKKQ</sequence>
<dbReference type="Gene3D" id="3.90.280.10">
    <property type="entry name" value="PEBP-like"/>
    <property type="match status" value="1"/>
</dbReference>
<keyword evidence="4" id="KW-1185">Reference proteome</keyword>
<evidence type="ECO:0000313" key="4">
    <source>
        <dbReference type="Proteomes" id="UP000799776"/>
    </source>
</evidence>
<dbReference type="InterPro" id="IPR008914">
    <property type="entry name" value="PEBP"/>
</dbReference>
<dbReference type="PANTHER" id="PTHR11362:SF148">
    <property type="entry name" value="CARBOXYPEPTIDASE Y INHIBITOR"/>
    <property type="match status" value="1"/>
</dbReference>
<dbReference type="GO" id="GO:0030162">
    <property type="term" value="P:regulation of proteolysis"/>
    <property type="evidence" value="ECO:0007669"/>
    <property type="project" value="TreeGrafter"/>
</dbReference>
<dbReference type="Proteomes" id="UP000799776">
    <property type="component" value="Unassembled WGS sequence"/>
</dbReference>
<dbReference type="GO" id="GO:0046578">
    <property type="term" value="P:regulation of Ras protein signal transduction"/>
    <property type="evidence" value="ECO:0007669"/>
    <property type="project" value="TreeGrafter"/>
</dbReference>
<dbReference type="EMBL" id="ML978717">
    <property type="protein sequence ID" value="KAF2088223.1"/>
    <property type="molecule type" value="Genomic_DNA"/>
</dbReference>
<dbReference type="PANTHER" id="PTHR11362">
    <property type="entry name" value="PHOSPHATIDYLETHANOLAMINE-BINDING PROTEIN"/>
    <property type="match status" value="1"/>
</dbReference>